<organism evidence="2 3">
    <name type="scientific">Microlunatus aurantiacus</name>
    <dbReference type="NCBI Taxonomy" id="446786"/>
    <lineage>
        <taxon>Bacteria</taxon>
        <taxon>Bacillati</taxon>
        <taxon>Actinomycetota</taxon>
        <taxon>Actinomycetes</taxon>
        <taxon>Propionibacteriales</taxon>
        <taxon>Propionibacteriaceae</taxon>
        <taxon>Microlunatus</taxon>
    </lineage>
</organism>
<dbReference type="RefSeq" id="WP_344811205.1">
    <property type="nucleotide sequence ID" value="NZ_BAAAYX010000002.1"/>
</dbReference>
<comment type="caution">
    <text evidence="2">The sequence shown here is derived from an EMBL/GenBank/DDBJ whole genome shotgun (WGS) entry which is preliminary data.</text>
</comment>
<dbReference type="Proteomes" id="UP001500051">
    <property type="component" value="Unassembled WGS sequence"/>
</dbReference>
<evidence type="ECO:0000313" key="2">
    <source>
        <dbReference type="EMBL" id="GAA3696335.1"/>
    </source>
</evidence>
<proteinExistence type="predicted"/>
<feature type="compositionally biased region" description="Pro residues" evidence="1">
    <location>
        <begin position="167"/>
        <end position="177"/>
    </location>
</feature>
<feature type="region of interest" description="Disordered" evidence="1">
    <location>
        <begin position="159"/>
        <end position="186"/>
    </location>
</feature>
<keyword evidence="3" id="KW-1185">Reference proteome</keyword>
<protein>
    <submittedName>
        <fullName evidence="2">Uncharacterized protein</fullName>
    </submittedName>
</protein>
<name>A0ABP7CUC0_9ACTN</name>
<evidence type="ECO:0000313" key="3">
    <source>
        <dbReference type="Proteomes" id="UP001500051"/>
    </source>
</evidence>
<dbReference type="EMBL" id="BAAAYX010000002">
    <property type="protein sequence ID" value="GAA3696335.1"/>
    <property type="molecule type" value="Genomic_DNA"/>
</dbReference>
<sequence>MGFKDWVAKVTGRLEPERVAVTLSPPAPTEDDIMNALDRADAMVTGGVVPAPVQSRVKRITSTVRQTMPRLRNLGLGSAEAYSVMATATDYLPEAISGYLRLPRDWADSRPIEAGKTSLMLLIDQLDLLGSTMDKIFDAVVRVDAAALVAHGRFLQEKFGHPGNAPTAPPTMSPPSDTPRSSLDLP</sequence>
<gene>
    <name evidence="2" type="ORF">GCM10022204_10440</name>
</gene>
<reference evidence="3" key="1">
    <citation type="journal article" date="2019" name="Int. J. Syst. Evol. Microbiol.">
        <title>The Global Catalogue of Microorganisms (GCM) 10K type strain sequencing project: providing services to taxonomists for standard genome sequencing and annotation.</title>
        <authorList>
            <consortium name="The Broad Institute Genomics Platform"/>
            <consortium name="The Broad Institute Genome Sequencing Center for Infectious Disease"/>
            <person name="Wu L."/>
            <person name="Ma J."/>
        </authorList>
    </citation>
    <scope>NUCLEOTIDE SEQUENCE [LARGE SCALE GENOMIC DNA]</scope>
    <source>
        <strain evidence="3">JCM 16548</strain>
    </source>
</reference>
<accession>A0ABP7CUC0</accession>
<evidence type="ECO:0000256" key="1">
    <source>
        <dbReference type="SAM" id="MobiDB-lite"/>
    </source>
</evidence>